<protein>
    <recommendedName>
        <fullName evidence="1">C2 domain-containing protein</fullName>
    </recommendedName>
</protein>
<dbReference type="InterPro" id="IPR035892">
    <property type="entry name" value="C2_domain_sf"/>
</dbReference>
<evidence type="ECO:0000313" key="2">
    <source>
        <dbReference type="EMBL" id="CAF1455087.1"/>
    </source>
</evidence>
<evidence type="ECO:0000313" key="3">
    <source>
        <dbReference type="Proteomes" id="UP000663889"/>
    </source>
</evidence>
<proteinExistence type="predicted"/>
<accession>A0A815PVZ0</accession>
<dbReference type="Pfam" id="PF00168">
    <property type="entry name" value="C2"/>
    <property type="match status" value="1"/>
</dbReference>
<dbReference type="SUPFAM" id="SSF49562">
    <property type="entry name" value="C2 domain (Calcium/lipid-binding domain, CaLB)"/>
    <property type="match status" value="1"/>
</dbReference>
<dbReference type="SMART" id="SM00239">
    <property type="entry name" value="C2"/>
    <property type="match status" value="1"/>
</dbReference>
<dbReference type="PROSITE" id="PS50004">
    <property type="entry name" value="C2"/>
    <property type="match status" value="1"/>
</dbReference>
<feature type="domain" description="C2" evidence="1">
    <location>
        <begin position="367"/>
        <end position="497"/>
    </location>
</feature>
<sequence>MNTLIDKNISQSQLSNLHQIHIDNQLSDDSKHTKTLLPRFMQWLHLIKRQKPESTSEGRIVFGTNVNNNNNNNKKNNEIMYINDIPFVIPRRLEDIRQETTTTDFERAKLIIRRMDEYLVSPEDLDEAKRQRHLDTSLGLTALAEVANKIQKVAFREVLSIDETLPNASRCPSGQDSSVDNILRKEEKTDPITDFQEAHDLIEFDEALIEHRKNLLKKEPNKLSDMIYLKFCLMLELQRDEHDSCLRILLHDIIFKFHLTGFRLRCEIHVRKPIEHDLVIEKILYESHLSTNYSAQLIFWSGDWIIQQEVELYIIMKIESLSINKYMGSKFWDMAHLHVKNVPHGASRVFLRELTPVNRPHKILSRGINVGQVEIEAGHWPDKSQLSINIIKVSHSQAERLLRAPETYVEVIFQGPFDIYDIQRTKIADRSLNPIFNEEFFFQTPEKTAVSDITVDLIFLEKSSLSHNPGVLGVLTLSKHTDWYPVRKFWADVEENPNMKLKNSFLFEGNVDD</sequence>
<evidence type="ECO:0000259" key="1">
    <source>
        <dbReference type="PROSITE" id="PS50004"/>
    </source>
</evidence>
<dbReference type="InterPro" id="IPR000008">
    <property type="entry name" value="C2_dom"/>
</dbReference>
<dbReference type="AlphaFoldDB" id="A0A815PVZ0"/>
<organism evidence="2 3">
    <name type="scientific">Rotaria sordida</name>
    <dbReference type="NCBI Taxonomy" id="392033"/>
    <lineage>
        <taxon>Eukaryota</taxon>
        <taxon>Metazoa</taxon>
        <taxon>Spiralia</taxon>
        <taxon>Gnathifera</taxon>
        <taxon>Rotifera</taxon>
        <taxon>Eurotatoria</taxon>
        <taxon>Bdelloidea</taxon>
        <taxon>Philodinida</taxon>
        <taxon>Philodinidae</taxon>
        <taxon>Rotaria</taxon>
    </lineage>
</organism>
<name>A0A815PVZ0_9BILA</name>
<reference evidence="2" key="1">
    <citation type="submission" date="2021-02" db="EMBL/GenBank/DDBJ databases">
        <authorList>
            <person name="Nowell W R."/>
        </authorList>
    </citation>
    <scope>NUCLEOTIDE SEQUENCE</scope>
</reference>
<gene>
    <name evidence="2" type="ORF">SEV965_LOCUS33882</name>
</gene>
<dbReference type="Proteomes" id="UP000663889">
    <property type="component" value="Unassembled WGS sequence"/>
</dbReference>
<comment type="caution">
    <text evidence="2">The sequence shown here is derived from an EMBL/GenBank/DDBJ whole genome shotgun (WGS) entry which is preliminary data.</text>
</comment>
<dbReference type="EMBL" id="CAJNOU010004787">
    <property type="protein sequence ID" value="CAF1455087.1"/>
    <property type="molecule type" value="Genomic_DNA"/>
</dbReference>
<dbReference type="Gene3D" id="2.60.40.150">
    <property type="entry name" value="C2 domain"/>
    <property type="match status" value="1"/>
</dbReference>